<sequence length="163" mass="19027">MVICKKKTWTRRPRLSKALQFPIWEPRPRSFPQIEDKFVMTEYSDDPNSFFRQSKPLIEDAADMGRPVVDTLAETEKRRATNCWSWFVGTSFFLFVTLADVRGSQMPGGTDTASKFPEKADFLRVPMELPESEYGTIEVIDQFILRQIVRQDDQRPDVRETLE</sequence>
<dbReference type="EMBL" id="CDMZ01001544">
    <property type="protein sequence ID" value="CUC09745.1"/>
    <property type="molecule type" value="Genomic_DNA"/>
</dbReference>
<dbReference type="VEuPathDB" id="CryptoDB:Cvel_23361"/>
<dbReference type="AlphaFoldDB" id="A0A0K6S7V8"/>
<gene>
    <name evidence="1" type="ORF">Cvel_23361.t2.CR2</name>
</gene>
<evidence type="ECO:0000313" key="1">
    <source>
        <dbReference type="EMBL" id="CUC09745.1"/>
    </source>
</evidence>
<organism evidence="1">
    <name type="scientific">Chromera velia CCMP2878</name>
    <dbReference type="NCBI Taxonomy" id="1169474"/>
    <lineage>
        <taxon>Eukaryota</taxon>
        <taxon>Sar</taxon>
        <taxon>Alveolata</taxon>
        <taxon>Colpodellida</taxon>
        <taxon>Chromeraceae</taxon>
        <taxon>Chromera</taxon>
    </lineage>
</organism>
<protein>
    <submittedName>
        <fullName evidence="1">Uncharacterized protein</fullName>
    </submittedName>
</protein>
<accession>A0A0K6S7V8</accession>
<proteinExistence type="predicted"/>
<reference evidence="1" key="1">
    <citation type="submission" date="2014-11" db="EMBL/GenBank/DDBJ databases">
        <title>Molecular phylogeny of cliff fern family Woodsiaceae with morphological implications.</title>
        <authorList>
            <person name="Shao Y.-Z."/>
            <person name="Wei R."/>
            <person name="Zhang X.-C."/>
        </authorList>
    </citation>
    <scope>NUCLEOTIDE SEQUENCE</scope>
</reference>
<name>A0A0K6S7V8_9ALVE</name>